<organism evidence="2 3">
    <name type="scientific">Phytophthora infestans</name>
    <name type="common">Potato late blight agent</name>
    <name type="synonym">Botrytis infestans</name>
    <dbReference type="NCBI Taxonomy" id="4787"/>
    <lineage>
        <taxon>Eukaryota</taxon>
        <taxon>Sar</taxon>
        <taxon>Stramenopiles</taxon>
        <taxon>Oomycota</taxon>
        <taxon>Peronosporomycetes</taxon>
        <taxon>Peronosporales</taxon>
        <taxon>Peronosporaceae</taxon>
        <taxon>Phytophthora</taxon>
    </lineage>
</organism>
<name>A0A8S9V2P1_PHYIN</name>
<dbReference type="EMBL" id="JAACNO010000714">
    <property type="protein sequence ID" value="KAF4145662.1"/>
    <property type="molecule type" value="Genomic_DNA"/>
</dbReference>
<accession>A0A8S9V2P1</accession>
<reference evidence="2" key="1">
    <citation type="submission" date="2020-03" db="EMBL/GenBank/DDBJ databases">
        <title>Hybrid Assembly of Korean Phytophthora infestans isolates.</title>
        <authorList>
            <person name="Prokchorchik M."/>
            <person name="Lee Y."/>
            <person name="Seo J."/>
            <person name="Cho J.-H."/>
            <person name="Park Y.-E."/>
            <person name="Jang D.-C."/>
            <person name="Im J.-S."/>
            <person name="Choi J.-G."/>
            <person name="Park H.-J."/>
            <person name="Lee G.-B."/>
            <person name="Lee Y.-G."/>
            <person name="Hong S.-Y."/>
            <person name="Cho K."/>
            <person name="Sohn K.H."/>
        </authorList>
    </citation>
    <scope>NUCLEOTIDE SEQUENCE</scope>
    <source>
        <strain evidence="2">KR_2_A2</strain>
    </source>
</reference>
<dbReference type="Proteomes" id="UP000704712">
    <property type="component" value="Unassembled WGS sequence"/>
</dbReference>
<evidence type="ECO:0000256" key="1">
    <source>
        <dbReference type="SAM" id="MobiDB-lite"/>
    </source>
</evidence>
<proteinExistence type="predicted"/>
<evidence type="ECO:0000313" key="2">
    <source>
        <dbReference type="EMBL" id="KAF4145662.1"/>
    </source>
</evidence>
<evidence type="ECO:0000313" key="3">
    <source>
        <dbReference type="Proteomes" id="UP000704712"/>
    </source>
</evidence>
<dbReference type="AlphaFoldDB" id="A0A8S9V2P1"/>
<sequence>MTEDGLQMRTEHQARATKQEGVDGRQDPDGEPEHGTANSRHQPEHEEGDGNIASRTRSKIRRAPYRGTEREDAEGREQEFSGSAGTLKLRRITHEEDEEPRGYVFAGRGRRGFDSLVSTLSRLARIGPTDTVVER</sequence>
<comment type="caution">
    <text evidence="2">The sequence shown here is derived from an EMBL/GenBank/DDBJ whole genome shotgun (WGS) entry which is preliminary data.</text>
</comment>
<feature type="region of interest" description="Disordered" evidence="1">
    <location>
        <begin position="1"/>
        <end position="96"/>
    </location>
</feature>
<protein>
    <submittedName>
        <fullName evidence="2">Uncharacterized protein</fullName>
    </submittedName>
</protein>
<feature type="compositionally biased region" description="Basic and acidic residues" evidence="1">
    <location>
        <begin position="67"/>
        <end position="79"/>
    </location>
</feature>
<gene>
    <name evidence="2" type="ORF">GN958_ATG05168</name>
</gene>
<feature type="compositionally biased region" description="Basic and acidic residues" evidence="1">
    <location>
        <begin position="9"/>
        <end position="34"/>
    </location>
</feature>